<dbReference type="AlphaFoldDB" id="A0A103XUH2"/>
<evidence type="ECO:0000313" key="2">
    <source>
        <dbReference type="EMBL" id="KVH97094.1"/>
    </source>
</evidence>
<organism evidence="2 3">
    <name type="scientific">Cynara cardunculus var. scolymus</name>
    <name type="common">Globe artichoke</name>
    <name type="synonym">Cynara scolymus</name>
    <dbReference type="NCBI Taxonomy" id="59895"/>
    <lineage>
        <taxon>Eukaryota</taxon>
        <taxon>Viridiplantae</taxon>
        <taxon>Streptophyta</taxon>
        <taxon>Embryophyta</taxon>
        <taxon>Tracheophyta</taxon>
        <taxon>Spermatophyta</taxon>
        <taxon>Magnoliopsida</taxon>
        <taxon>eudicotyledons</taxon>
        <taxon>Gunneridae</taxon>
        <taxon>Pentapetalae</taxon>
        <taxon>asterids</taxon>
        <taxon>campanulids</taxon>
        <taxon>Asterales</taxon>
        <taxon>Asteraceae</taxon>
        <taxon>Carduoideae</taxon>
        <taxon>Cardueae</taxon>
        <taxon>Carduinae</taxon>
        <taxon>Cynara</taxon>
    </lineage>
</organism>
<keyword evidence="3" id="KW-1185">Reference proteome</keyword>
<sequence>MKLEDQSRAHYLSNQVKNEKNTTSNEIHQPAATFLSFPCQDITRRDVSKMEAPLINNAFTAWTMVEVLPVPGIPRISYQEQWRTDKYLPVHSSYVSSTFLSSQPGDSKT</sequence>
<gene>
    <name evidence="2" type="ORF">Ccrd_000804</name>
</gene>
<proteinExistence type="predicted"/>
<dbReference type="EMBL" id="LEKV01003860">
    <property type="protein sequence ID" value="KVH97094.1"/>
    <property type="molecule type" value="Genomic_DNA"/>
</dbReference>
<dbReference type="Gramene" id="KVH97094">
    <property type="protein sequence ID" value="KVH97094"/>
    <property type="gene ID" value="Ccrd_000804"/>
</dbReference>
<accession>A0A103XUH2</accession>
<feature type="compositionally biased region" description="Polar residues" evidence="1">
    <location>
        <begin position="12"/>
        <end position="27"/>
    </location>
</feature>
<evidence type="ECO:0000313" key="3">
    <source>
        <dbReference type="Proteomes" id="UP000243975"/>
    </source>
</evidence>
<name>A0A103XUH2_CYNCS</name>
<dbReference type="Proteomes" id="UP000243975">
    <property type="component" value="Unassembled WGS sequence"/>
</dbReference>
<reference evidence="2 3" key="1">
    <citation type="journal article" date="2016" name="Sci. Rep.">
        <title>The genome sequence of the outbreeding globe artichoke constructed de novo incorporating a phase-aware low-pass sequencing strategy of F1 progeny.</title>
        <authorList>
            <person name="Scaglione D."/>
            <person name="Reyes-Chin-Wo S."/>
            <person name="Acquadro A."/>
            <person name="Froenicke L."/>
            <person name="Portis E."/>
            <person name="Beitel C."/>
            <person name="Tirone M."/>
            <person name="Mauro R."/>
            <person name="Lo Monaco A."/>
            <person name="Mauromicale G."/>
            <person name="Faccioli P."/>
            <person name="Cattivelli L."/>
            <person name="Rieseberg L."/>
            <person name="Michelmore R."/>
            <person name="Lanteri S."/>
        </authorList>
    </citation>
    <scope>NUCLEOTIDE SEQUENCE [LARGE SCALE GENOMIC DNA]</scope>
    <source>
        <strain evidence="2">2C</strain>
    </source>
</reference>
<feature type="region of interest" description="Disordered" evidence="1">
    <location>
        <begin position="1"/>
        <end position="27"/>
    </location>
</feature>
<comment type="caution">
    <text evidence="2">The sequence shown here is derived from an EMBL/GenBank/DDBJ whole genome shotgun (WGS) entry which is preliminary data.</text>
</comment>
<protein>
    <submittedName>
        <fullName evidence="2">Uncharacterized protein</fullName>
    </submittedName>
</protein>
<evidence type="ECO:0000256" key="1">
    <source>
        <dbReference type="SAM" id="MobiDB-lite"/>
    </source>
</evidence>